<evidence type="ECO:0000313" key="2">
    <source>
        <dbReference type="Proteomes" id="UP000829398"/>
    </source>
</evidence>
<accession>A0ACB8JHK1</accession>
<comment type="caution">
    <text evidence="1">The sequence shown here is derived from an EMBL/GenBank/DDBJ whole genome shotgun (WGS) entry which is preliminary data.</text>
</comment>
<keyword evidence="2" id="KW-1185">Reference proteome</keyword>
<protein>
    <submittedName>
        <fullName evidence="1">Ubinuclein-1</fullName>
    </submittedName>
</protein>
<dbReference type="EMBL" id="CM039176">
    <property type="protein sequence ID" value="KAH9717256.1"/>
    <property type="molecule type" value="Genomic_DNA"/>
</dbReference>
<name>A0ACB8JHK1_CITSI</name>
<dbReference type="Proteomes" id="UP000829398">
    <property type="component" value="Chromosome 7"/>
</dbReference>
<organism evidence="1 2">
    <name type="scientific">Citrus sinensis</name>
    <name type="common">Sweet orange</name>
    <name type="synonym">Citrus aurantium var. sinensis</name>
    <dbReference type="NCBI Taxonomy" id="2711"/>
    <lineage>
        <taxon>Eukaryota</taxon>
        <taxon>Viridiplantae</taxon>
        <taxon>Streptophyta</taxon>
        <taxon>Embryophyta</taxon>
        <taxon>Tracheophyta</taxon>
        <taxon>Spermatophyta</taxon>
        <taxon>Magnoliopsida</taxon>
        <taxon>eudicotyledons</taxon>
        <taxon>Gunneridae</taxon>
        <taxon>Pentapetalae</taxon>
        <taxon>rosids</taxon>
        <taxon>malvids</taxon>
        <taxon>Sapindales</taxon>
        <taxon>Rutaceae</taxon>
        <taxon>Aurantioideae</taxon>
        <taxon>Citrus</taxon>
    </lineage>
</organism>
<gene>
    <name evidence="1" type="ORF">KPL71_021751</name>
</gene>
<reference evidence="2" key="1">
    <citation type="journal article" date="2023" name="Hortic. Res.">
        <title>A chromosome-level phased genome enabling allele-level studies in sweet orange: a case study on citrus Huanglongbing tolerance.</title>
        <authorList>
            <person name="Wu B."/>
            <person name="Yu Q."/>
            <person name="Deng Z."/>
            <person name="Duan Y."/>
            <person name="Luo F."/>
            <person name="Gmitter F. Jr."/>
        </authorList>
    </citation>
    <scope>NUCLEOTIDE SEQUENCE [LARGE SCALE GENOMIC DNA]</scope>
    <source>
        <strain evidence="2">cv. Valencia</strain>
    </source>
</reference>
<sequence length="1640" mass="183717">MEGDNNNIDNSSSSTGTGRLRFYIELKPGETTIVSWKKLIKEANNNNKNSNKTDPPTILTPSVQQKAEEVQFALDEYFQDENPTTEYNDFTIRKGIMEHSNEPVSSSDCQLKKRKTHIPKGLVEKVDDHVPNKHAKLGHARLKAAKNVPVVGQSSSHSQSLAASREHYHDRKLQHPLDSPIGFSKKKHDDTSTKSEYSMHSGISDDASAGFLNSQYAEKQRPVTSQCRNAGNNLKERKYVEKIDSEQLECPAKRMLTDTSGHEFSTKARQREKNGSSGLPDLNIPASPVEPVISQKSATSLKDIPTLRPKGTTLERAIRDLEKVVAESRPPNVEVQDADTSSPAFKRRLPHEVKQKLAKVARLAQSSQGKISEELVNRLMSILGHLVQLRTLKRNLREMVLLGLSAKREKADRIQLIKNEVIEMIKLQANKLTDGAADDFQDTFHSEEKGFQKEKFCINSMLEDKICDLYDLYIQGMDEDKGPQIRKLYAELAELWPEGTMDNHGIKKAICRAKERRRASYDDEKVREKARGQKLPMTRTEVAVCGEVSSTAQAKAVPERIITVSNTLFLGSPSKMISSATALNHHLTAPVRTSSLMLKSSNMDFPKQEKLERTAYPTLKEQPKQEECELESKVSKLSLRPSKESHKALKRTIGVLFYCIGRVLLTDLSKANSVIPKPIQWKNINLPDEWIIEGATAPVIPKQLEPNTELQNVTQYSDESNLITVRKKATEWNLSGSGRTIESEHPPLRSITIDHGEPHVEIKASPYKIHNDPETDLDSIIQQNNFCNANLNTIGKQLTRIENQFQKSTIDVSPVISKPDSDKKLKEPIFKSFQVSKTSQKHVQDSKSDFAKAIREQLDRIEASSSSSSKIQIAPDSAQSSKIGVLEHDNVSIASLDIEAFKEEPVSKANKIHWELALPTVKSPPDLAIDNRPSALNQSRFNASSVYEWNIDGMSEYNILGLLQQMTMAANAYKTQSGTSDKAIAEILIAGFTGQLKGWWDHLLTKQQQLDILNSIQVDENGAPILDEFNSLIQDAVATLILTISLHFIANSVIPKPIQWKNINLPDEWIIEGATAPVIPKQLEPNTELQNVTQYSDESNLITVRKKATEWNLSGSGRTIESEHPPLRSITIDHGEPHVEIKASPYKIHNDPETDLDSIIQQNNFCNANLNTIGKQLTRIENQFQKSTIDVSPVISKPDSDKKLKEPIFKPFQVSKTSQKHVQDSKSDFAKAIREQLDRIEASSSSSSKIQIAPDSAQSSKIGVLEHDNVSIASLDIEAFKEEPVSKANKIHWELALPTVKSPPDLAIDNRPSALNQSRFNASSVYEWNIDGMSEYNILGLLQQMTMAANAYKTQSGTSDKAIAEILIAGFTGQLKGWWDHLLTKQQQLDILNSIQVDENGAPILDEFNSLIQDAVATLILTISLHFIGATGGHHHERDQLLLETFEKLHVARAIYFEELDEELATDGSDLVARSCCITLKYSSLVLALANRDWAFALWARKVLWALTTSLLGVRRPLVESQDWTVASDNFDYSSNLDHHLTLKLPRGVSLWLLAVPFWPFCVPLPFCDFLAIICMLRNQEDIRGVSYPFGYVVRVGEWFRVPPSSGYLVRRLRTTALRIVSFTFGRGGRRLSPLFSTMF</sequence>
<evidence type="ECO:0000313" key="1">
    <source>
        <dbReference type="EMBL" id="KAH9717256.1"/>
    </source>
</evidence>
<proteinExistence type="predicted"/>